<dbReference type="AlphaFoldDB" id="A0AAV3NTZ3"/>
<accession>A0AAV3NTZ3</accession>
<dbReference type="Gene3D" id="3.30.420.10">
    <property type="entry name" value="Ribonuclease H-like superfamily/Ribonuclease H"/>
    <property type="match status" value="1"/>
</dbReference>
<evidence type="ECO:0000313" key="2">
    <source>
        <dbReference type="Proteomes" id="UP001454036"/>
    </source>
</evidence>
<name>A0AAV3NTZ3_LITER</name>
<dbReference type="PANTHER" id="PTHR47169">
    <property type="entry name" value="OS01G0541250 PROTEIN"/>
    <property type="match status" value="1"/>
</dbReference>
<evidence type="ECO:0000313" key="1">
    <source>
        <dbReference type="EMBL" id="GAA0141213.1"/>
    </source>
</evidence>
<proteinExistence type="predicted"/>
<dbReference type="Proteomes" id="UP001454036">
    <property type="component" value="Unassembled WGS sequence"/>
</dbReference>
<organism evidence="1 2">
    <name type="scientific">Lithospermum erythrorhizon</name>
    <name type="common">Purple gromwell</name>
    <name type="synonym">Lithospermum officinale var. erythrorhizon</name>
    <dbReference type="NCBI Taxonomy" id="34254"/>
    <lineage>
        <taxon>Eukaryota</taxon>
        <taxon>Viridiplantae</taxon>
        <taxon>Streptophyta</taxon>
        <taxon>Embryophyta</taxon>
        <taxon>Tracheophyta</taxon>
        <taxon>Spermatophyta</taxon>
        <taxon>Magnoliopsida</taxon>
        <taxon>eudicotyledons</taxon>
        <taxon>Gunneridae</taxon>
        <taxon>Pentapetalae</taxon>
        <taxon>asterids</taxon>
        <taxon>lamiids</taxon>
        <taxon>Boraginales</taxon>
        <taxon>Boraginaceae</taxon>
        <taxon>Boraginoideae</taxon>
        <taxon>Lithospermeae</taxon>
        <taxon>Lithospermum</taxon>
    </lineage>
</organism>
<dbReference type="GO" id="GO:0003676">
    <property type="term" value="F:nucleic acid binding"/>
    <property type="evidence" value="ECO:0007669"/>
    <property type="project" value="InterPro"/>
</dbReference>
<protein>
    <submittedName>
        <fullName evidence="1">Uncharacterized protein</fullName>
    </submittedName>
</protein>
<keyword evidence="2" id="KW-1185">Reference proteome</keyword>
<dbReference type="EMBL" id="BAABME010000258">
    <property type="protein sequence ID" value="GAA0141213.1"/>
    <property type="molecule type" value="Genomic_DNA"/>
</dbReference>
<comment type="caution">
    <text evidence="1">The sequence shown here is derived from an EMBL/GenBank/DDBJ whole genome shotgun (WGS) entry which is preliminary data.</text>
</comment>
<reference evidence="1 2" key="1">
    <citation type="submission" date="2024-01" db="EMBL/GenBank/DDBJ databases">
        <title>The complete chloroplast genome sequence of Lithospermum erythrorhizon: insights into the phylogenetic relationship among Boraginaceae species and the maternal lineages of purple gromwells.</title>
        <authorList>
            <person name="Okada T."/>
            <person name="Watanabe K."/>
        </authorList>
    </citation>
    <scope>NUCLEOTIDE SEQUENCE [LARGE SCALE GENOMIC DNA]</scope>
</reference>
<dbReference type="InterPro" id="IPR036397">
    <property type="entry name" value="RNaseH_sf"/>
</dbReference>
<dbReference type="PANTHER" id="PTHR47169:SF2">
    <property type="entry name" value="OS01G0541250 PROTEIN"/>
    <property type="match status" value="1"/>
</dbReference>
<gene>
    <name evidence="1" type="ORF">LIER_02410</name>
</gene>
<sequence>MCSRGSTIYIQQDNDRPHIKTLDEKFLEATKTDGFDIRLTCQPPNNLELNVLDLGYFRAIQSLQYQEAPRNIDELVKAVEKS</sequence>